<sequence length="287" mass="32378">MYVDNKPEGGLVFNTWNIGSCYISSTQANGLIDTVFREYELTAQQAIKEFGIDNVSDRLRKLSETKPDTKHRFIHAIYPRDSKEVKGEEGRRLNKAMPFASVHLEVQAKHIVKEGGYNEFPCIVSRFRKLPDSFYGIGQMALALADARTCNDIVKLTLQSAELSLGGLWIAQNDGVINPHTLRIRPRSIITANSVESIKRLDTGQQVDLGLDLLNHFQAKIKRVLMSDQLTPIGSSPLTATEVTARVNTYRQQLRCCIWKTTSRMATRIIRACMGLMYEKWCITPCP</sequence>
<evidence type="ECO:0000256" key="2">
    <source>
        <dbReference type="ARBA" id="ARBA00022612"/>
    </source>
</evidence>
<dbReference type="InterPro" id="IPR020991">
    <property type="entry name" value="Connector_podovirus"/>
</dbReference>
<dbReference type="Pfam" id="PF12236">
    <property type="entry name" value="Head-tail_con"/>
    <property type="match status" value="1"/>
</dbReference>
<name>A0A6H0G001_ACIPI</name>
<proteinExistence type="predicted"/>
<comment type="subcellular location">
    <subcellularLocation>
        <location evidence="1">Virion</location>
    </subcellularLocation>
</comment>
<protein>
    <submittedName>
        <fullName evidence="4">Uncharacterized protein</fullName>
    </submittedName>
</protein>
<geneLocation type="plasmid" evidence="5">
    <name>pa1254_1</name>
</geneLocation>
<reference evidence="4 5" key="1">
    <citation type="submission" date="2020-03" db="EMBL/GenBank/DDBJ databases">
        <authorList>
            <person name="Zhang L."/>
            <person name="Han X."/>
            <person name="Chen Y."/>
            <person name="Yu Y."/>
        </authorList>
    </citation>
    <scope>NUCLEOTIDE SEQUENCE [LARGE SCALE GENOMIC DNA]</scope>
    <source>
        <strain evidence="4 5">A1254</strain>
        <plasmid evidence="5">pa1254_1</plasmid>
    </source>
</reference>
<accession>A0A6H0G001</accession>
<keyword evidence="3" id="KW-0231">Viral genome packaging</keyword>
<dbReference type="EMBL" id="CP049807">
    <property type="protein sequence ID" value="QIT19951.1"/>
    <property type="molecule type" value="Genomic_DNA"/>
</dbReference>
<evidence type="ECO:0000313" key="5">
    <source>
        <dbReference type="Proteomes" id="UP000501692"/>
    </source>
</evidence>
<dbReference type="RefSeq" id="WP_167564438.1">
    <property type="nucleotide sequence ID" value="NZ_CP049807.1"/>
</dbReference>
<evidence type="ECO:0000256" key="3">
    <source>
        <dbReference type="ARBA" id="ARBA00023219"/>
    </source>
</evidence>
<evidence type="ECO:0000313" key="4">
    <source>
        <dbReference type="EMBL" id="QIT19951.1"/>
    </source>
</evidence>
<keyword evidence="4" id="KW-0614">Plasmid</keyword>
<gene>
    <name evidence="4" type="ORF">G8E09_19245</name>
</gene>
<dbReference type="Proteomes" id="UP000501692">
    <property type="component" value="Plasmid pA1254_1"/>
</dbReference>
<evidence type="ECO:0000256" key="1">
    <source>
        <dbReference type="ARBA" id="ARBA00004328"/>
    </source>
</evidence>
<organism evidence="4 5">
    <name type="scientific">Acinetobacter pittii</name>
    <name type="common">Acinetobacter genomosp. 3</name>
    <dbReference type="NCBI Taxonomy" id="48296"/>
    <lineage>
        <taxon>Bacteria</taxon>
        <taxon>Pseudomonadati</taxon>
        <taxon>Pseudomonadota</taxon>
        <taxon>Gammaproteobacteria</taxon>
        <taxon>Moraxellales</taxon>
        <taxon>Moraxellaceae</taxon>
        <taxon>Acinetobacter</taxon>
        <taxon>Acinetobacter calcoaceticus/baumannii complex</taxon>
    </lineage>
</organism>
<keyword evidence="2" id="KW-1188">Viral release from host cell</keyword>
<dbReference type="AlphaFoldDB" id="A0A6H0G001"/>